<evidence type="ECO:0000256" key="2">
    <source>
        <dbReference type="ARBA" id="ARBA00022801"/>
    </source>
</evidence>
<dbReference type="SMART" id="SM00833">
    <property type="entry name" value="CobW_C"/>
    <property type="match status" value="1"/>
</dbReference>
<evidence type="ECO:0000256" key="1">
    <source>
        <dbReference type="ARBA" id="ARBA00022741"/>
    </source>
</evidence>
<name>A0A2G5PGT1_9MYCO</name>
<dbReference type="Gene3D" id="3.30.1220.10">
    <property type="entry name" value="CobW-like, C-terminal domain"/>
    <property type="match status" value="1"/>
</dbReference>
<dbReference type="SUPFAM" id="SSF90002">
    <property type="entry name" value="Hypothetical protein YjiA, C-terminal domain"/>
    <property type="match status" value="1"/>
</dbReference>
<feature type="domain" description="CobW C-terminal" evidence="7">
    <location>
        <begin position="231"/>
        <end position="318"/>
    </location>
</feature>
<reference evidence="8 9" key="1">
    <citation type="journal article" date="2017" name="Infect. Genet. Evol.">
        <title>The new phylogeny of the genus Mycobacterium: The old and the news.</title>
        <authorList>
            <person name="Tortoli E."/>
            <person name="Fedrizzi T."/>
            <person name="Meehan C.J."/>
            <person name="Trovato A."/>
            <person name="Grottola A."/>
            <person name="Giacobazzi E."/>
            <person name="Serpini G.F."/>
            <person name="Tagliazucchi S."/>
            <person name="Fabio A."/>
            <person name="Bettua C."/>
            <person name="Bertorelli R."/>
            <person name="Frascaro F."/>
            <person name="De Sanctis V."/>
            <person name="Pecorari M."/>
            <person name="Jousson O."/>
            <person name="Segata N."/>
            <person name="Cirillo D.M."/>
        </authorList>
    </citation>
    <scope>NUCLEOTIDE SEQUENCE [LARGE SCALE GENOMIC DNA]</scope>
    <source>
        <strain evidence="8 9">CIP1034565</strain>
    </source>
</reference>
<dbReference type="RefSeq" id="WP_090587790.1">
    <property type="nucleotide sequence ID" value="NZ_CP104302.1"/>
</dbReference>
<dbReference type="Proteomes" id="UP000230551">
    <property type="component" value="Unassembled WGS sequence"/>
</dbReference>
<comment type="similarity">
    <text evidence="4">Belongs to the SIMIBI class G3E GTPase family. ZNG1 subfamily.</text>
</comment>
<dbReference type="InterPro" id="IPR011629">
    <property type="entry name" value="CobW-like_C"/>
</dbReference>
<dbReference type="OrthoDB" id="9808822at2"/>
<dbReference type="EMBL" id="PDCN02000002">
    <property type="protein sequence ID" value="PIB77233.1"/>
    <property type="molecule type" value="Genomic_DNA"/>
</dbReference>
<dbReference type="InterPro" id="IPR036627">
    <property type="entry name" value="CobW-likC_sf"/>
</dbReference>
<feature type="region of interest" description="Disordered" evidence="6">
    <location>
        <begin position="216"/>
        <end position="236"/>
    </location>
</feature>
<keyword evidence="3" id="KW-0143">Chaperone</keyword>
<dbReference type="PANTHER" id="PTHR13748">
    <property type="entry name" value="COBW-RELATED"/>
    <property type="match status" value="1"/>
</dbReference>
<evidence type="ECO:0000256" key="6">
    <source>
        <dbReference type="SAM" id="MobiDB-lite"/>
    </source>
</evidence>
<keyword evidence="1" id="KW-0547">Nucleotide-binding</keyword>
<evidence type="ECO:0000256" key="5">
    <source>
        <dbReference type="ARBA" id="ARBA00049117"/>
    </source>
</evidence>
<gene>
    <name evidence="8" type="ORF">CQY22_003040</name>
</gene>
<evidence type="ECO:0000256" key="3">
    <source>
        <dbReference type="ARBA" id="ARBA00023186"/>
    </source>
</evidence>
<dbReference type="InterPro" id="IPR027417">
    <property type="entry name" value="P-loop_NTPase"/>
</dbReference>
<dbReference type="InterPro" id="IPR003495">
    <property type="entry name" value="CobW/HypB/UreG_nucleotide-bd"/>
</dbReference>
<keyword evidence="2" id="KW-0378">Hydrolase</keyword>
<dbReference type="CDD" id="cd03112">
    <property type="entry name" value="CobW-like"/>
    <property type="match status" value="1"/>
</dbReference>
<dbReference type="PANTHER" id="PTHR13748:SF62">
    <property type="entry name" value="COBW DOMAIN-CONTAINING PROTEIN"/>
    <property type="match status" value="1"/>
</dbReference>
<organism evidence="8 9">
    <name type="scientific">Mycolicibacterium brumae</name>
    <dbReference type="NCBI Taxonomy" id="85968"/>
    <lineage>
        <taxon>Bacteria</taxon>
        <taxon>Bacillati</taxon>
        <taxon>Actinomycetota</taxon>
        <taxon>Actinomycetes</taxon>
        <taxon>Mycobacteriales</taxon>
        <taxon>Mycobacteriaceae</taxon>
        <taxon>Mycolicibacterium</taxon>
    </lineage>
</organism>
<dbReference type="Pfam" id="PF07683">
    <property type="entry name" value="CobW_C"/>
    <property type="match status" value="1"/>
</dbReference>
<keyword evidence="9" id="KW-1185">Reference proteome</keyword>
<dbReference type="GO" id="GO:0000166">
    <property type="term" value="F:nucleotide binding"/>
    <property type="evidence" value="ECO:0007669"/>
    <property type="project" value="UniProtKB-KW"/>
</dbReference>
<accession>A0A2G5PGT1</accession>
<dbReference type="InterPro" id="IPR051316">
    <property type="entry name" value="Zinc-reg_GTPase_activator"/>
</dbReference>
<dbReference type="Gene3D" id="3.40.50.300">
    <property type="entry name" value="P-loop containing nucleotide triphosphate hydrolases"/>
    <property type="match status" value="1"/>
</dbReference>
<evidence type="ECO:0000259" key="7">
    <source>
        <dbReference type="SMART" id="SM00833"/>
    </source>
</evidence>
<protein>
    <submittedName>
        <fullName evidence="8">Cobalamin biosynthesis protein CobW</fullName>
    </submittedName>
</protein>
<dbReference type="STRING" id="85968.GCA_900073015_01345"/>
<comment type="caution">
    <text evidence="8">The sequence shown here is derived from an EMBL/GenBank/DDBJ whole genome shotgun (WGS) entry which is preliminary data.</text>
</comment>
<comment type="catalytic activity">
    <reaction evidence="5">
        <text>GTP + H2O = GDP + phosphate + H(+)</text>
        <dbReference type="Rhea" id="RHEA:19669"/>
        <dbReference type="ChEBI" id="CHEBI:15377"/>
        <dbReference type="ChEBI" id="CHEBI:15378"/>
        <dbReference type="ChEBI" id="CHEBI:37565"/>
        <dbReference type="ChEBI" id="CHEBI:43474"/>
        <dbReference type="ChEBI" id="CHEBI:58189"/>
    </reaction>
    <physiologicalReaction direction="left-to-right" evidence="5">
        <dbReference type="Rhea" id="RHEA:19670"/>
    </physiologicalReaction>
</comment>
<sequence length="341" mass="35996">MAVPVIALTGYLGAGKTTLLNHVLRRPDARIGLVINDFGEINVDAGLVTGQVDEPASIAGGCICCLPDDGGLDVALEKLSDPKLRLDAIIVEASGLAEPAALARIIRFSGVDNVRPGGVVDVIDAVNHFQTVDTEALPPARYSASSLVVVNKLDQLTESDREPLLDRVSERIRVANPGAQIVGASRGRIDPALLYDIADAGEEYGQLSLRDLLVQDEPPADGHHHHDHSHADSVSVTGDGCVDPGAILDLCENPPPGVYRLKGTFAVRYRSSVRHYVVNLVGAGVHIDTAPGTKGSALVAIGMNLDRDDVAARLRAALTPVDGPAPAAGVKRLQRYRRLSI</sequence>
<dbReference type="SUPFAM" id="SSF52540">
    <property type="entry name" value="P-loop containing nucleoside triphosphate hydrolases"/>
    <property type="match status" value="1"/>
</dbReference>
<dbReference type="GO" id="GO:0005737">
    <property type="term" value="C:cytoplasm"/>
    <property type="evidence" value="ECO:0007669"/>
    <property type="project" value="TreeGrafter"/>
</dbReference>
<dbReference type="GO" id="GO:0016787">
    <property type="term" value="F:hydrolase activity"/>
    <property type="evidence" value="ECO:0007669"/>
    <property type="project" value="UniProtKB-KW"/>
</dbReference>
<dbReference type="AlphaFoldDB" id="A0A2G5PGT1"/>
<dbReference type="Pfam" id="PF02492">
    <property type="entry name" value="cobW"/>
    <property type="match status" value="1"/>
</dbReference>
<evidence type="ECO:0000256" key="4">
    <source>
        <dbReference type="ARBA" id="ARBA00034320"/>
    </source>
</evidence>
<proteinExistence type="inferred from homology"/>
<evidence type="ECO:0000313" key="8">
    <source>
        <dbReference type="EMBL" id="PIB77233.1"/>
    </source>
</evidence>
<evidence type="ECO:0000313" key="9">
    <source>
        <dbReference type="Proteomes" id="UP000230551"/>
    </source>
</evidence>